<comment type="caution">
    <text evidence="2">The sequence shown here is derived from an EMBL/GenBank/DDBJ whole genome shotgun (WGS) entry which is preliminary data.</text>
</comment>
<organism evidence="2 3">
    <name type="scientific">Gossypium stocksii</name>
    <dbReference type="NCBI Taxonomy" id="47602"/>
    <lineage>
        <taxon>Eukaryota</taxon>
        <taxon>Viridiplantae</taxon>
        <taxon>Streptophyta</taxon>
        <taxon>Embryophyta</taxon>
        <taxon>Tracheophyta</taxon>
        <taxon>Spermatophyta</taxon>
        <taxon>Magnoliopsida</taxon>
        <taxon>eudicotyledons</taxon>
        <taxon>Gunneridae</taxon>
        <taxon>Pentapetalae</taxon>
        <taxon>rosids</taxon>
        <taxon>malvids</taxon>
        <taxon>Malvales</taxon>
        <taxon>Malvaceae</taxon>
        <taxon>Malvoideae</taxon>
        <taxon>Gossypium</taxon>
    </lineage>
</organism>
<feature type="signal peptide" evidence="1">
    <location>
        <begin position="1"/>
        <end position="26"/>
    </location>
</feature>
<keyword evidence="1" id="KW-0732">Signal</keyword>
<dbReference type="InterPro" id="IPR009902">
    <property type="entry name" value="DUF1442"/>
</dbReference>
<keyword evidence="3" id="KW-1185">Reference proteome</keyword>
<dbReference type="Pfam" id="PF07279">
    <property type="entry name" value="DUF1442"/>
    <property type="match status" value="1"/>
</dbReference>
<evidence type="ECO:0000256" key="1">
    <source>
        <dbReference type="SAM" id="SignalP"/>
    </source>
</evidence>
<reference evidence="2 3" key="1">
    <citation type="journal article" date="2021" name="Plant Biotechnol. J.">
        <title>Multi-omics assisted identification of the key and species-specific regulatory components of drought-tolerant mechanisms in Gossypium stocksii.</title>
        <authorList>
            <person name="Yu D."/>
            <person name="Ke L."/>
            <person name="Zhang D."/>
            <person name="Wu Y."/>
            <person name="Sun Y."/>
            <person name="Mei J."/>
            <person name="Sun J."/>
            <person name="Sun Y."/>
        </authorList>
    </citation>
    <scope>NUCLEOTIDE SEQUENCE [LARGE SCALE GENOMIC DNA]</scope>
    <source>
        <strain evidence="3">cv. E1</strain>
        <tissue evidence="2">Leaf</tissue>
    </source>
</reference>
<dbReference type="PANTHER" id="PTHR33593">
    <property type="entry name" value="DUF1442 FAMILY PROTEIN"/>
    <property type="match status" value="1"/>
</dbReference>
<sequence length="251" mass="27599">MSFSCNCMARIAFLLLGLQLPRFLAPTPYCFVSQVASFPPSFKQKNPGKVAKNERKKRVEYWNTKISLSLILCFANTLFLVQMECPAASATKAYLETLQLWKTREPRSNEFISALAAGMKSKLMVEVKSSVSPSTLALATAAKHTGAKFVCILTEAALPEVKKESKVLVDCKNGDYPKLLNTIKVNPKRAVVVVTNLSDDKQGWGAHIVGKKKKVPVRSMKHPIGKGMEITTIGKTNTSERHDQGGVHFGT</sequence>
<protein>
    <recommendedName>
        <fullName evidence="4">Ribosomal protein L7Ae/L30e/S12e/Gadd45 domain-containing protein</fullName>
    </recommendedName>
</protein>
<evidence type="ECO:0000313" key="2">
    <source>
        <dbReference type="EMBL" id="KAH1130186.1"/>
    </source>
</evidence>
<evidence type="ECO:0000313" key="3">
    <source>
        <dbReference type="Proteomes" id="UP000828251"/>
    </source>
</evidence>
<gene>
    <name evidence="2" type="ORF">J1N35_001564</name>
</gene>
<dbReference type="PANTHER" id="PTHR33593:SF1">
    <property type="entry name" value="DUF1442 FAMILY PROTEIN"/>
    <property type="match status" value="1"/>
</dbReference>
<name>A0A9D4ALE7_9ROSI</name>
<accession>A0A9D4ALE7</accession>
<proteinExistence type="predicted"/>
<feature type="chain" id="PRO_5038360512" description="Ribosomal protein L7Ae/L30e/S12e/Gadd45 domain-containing protein" evidence="1">
    <location>
        <begin position="27"/>
        <end position="251"/>
    </location>
</feature>
<dbReference type="AlphaFoldDB" id="A0A9D4ALE7"/>
<evidence type="ECO:0008006" key="4">
    <source>
        <dbReference type="Google" id="ProtNLM"/>
    </source>
</evidence>
<dbReference type="Proteomes" id="UP000828251">
    <property type="component" value="Unassembled WGS sequence"/>
</dbReference>
<dbReference type="EMBL" id="JAIQCV010000001">
    <property type="protein sequence ID" value="KAH1130186.1"/>
    <property type="molecule type" value="Genomic_DNA"/>
</dbReference>
<dbReference type="OrthoDB" id="774871at2759"/>